<organism evidence="1 2">
    <name type="scientific">Morella rubra</name>
    <name type="common">Chinese bayberry</name>
    <dbReference type="NCBI Taxonomy" id="262757"/>
    <lineage>
        <taxon>Eukaryota</taxon>
        <taxon>Viridiplantae</taxon>
        <taxon>Streptophyta</taxon>
        <taxon>Embryophyta</taxon>
        <taxon>Tracheophyta</taxon>
        <taxon>Spermatophyta</taxon>
        <taxon>Magnoliopsida</taxon>
        <taxon>eudicotyledons</taxon>
        <taxon>Gunneridae</taxon>
        <taxon>Pentapetalae</taxon>
        <taxon>rosids</taxon>
        <taxon>fabids</taxon>
        <taxon>Fagales</taxon>
        <taxon>Myricaceae</taxon>
        <taxon>Morella</taxon>
    </lineage>
</organism>
<evidence type="ECO:0000313" key="1">
    <source>
        <dbReference type="EMBL" id="KAB1202094.1"/>
    </source>
</evidence>
<name>A0A6A1UNL4_9ROSI</name>
<comment type="caution">
    <text evidence="1">The sequence shown here is derived from an EMBL/GenBank/DDBJ whole genome shotgun (WGS) entry which is preliminary data.</text>
</comment>
<dbReference type="OrthoDB" id="72851at2759"/>
<keyword evidence="2" id="KW-1185">Reference proteome</keyword>
<sequence>MENRGLVDGELALPVMDLVVPSTVTNALDAVKTGGGLCPGCKEPYKNTGLDEEAVDNNGRLPLPLPNGMSKMERRLSLMNSTKSTLMRSQTGVGDFDHNRLLFETTELMDLGMSNGRRMGVSEMAKMMNLVSRRSS</sequence>
<reference evidence="1 2" key="1">
    <citation type="journal article" date="2019" name="Plant Biotechnol. J.">
        <title>The red bayberry genome and genetic basis of sex determination.</title>
        <authorList>
            <person name="Jia H.M."/>
            <person name="Jia H.J."/>
            <person name="Cai Q.L."/>
            <person name="Wang Y."/>
            <person name="Zhao H.B."/>
            <person name="Yang W.F."/>
            <person name="Wang G.Y."/>
            <person name="Li Y.H."/>
            <person name="Zhan D.L."/>
            <person name="Shen Y.T."/>
            <person name="Niu Q.F."/>
            <person name="Chang L."/>
            <person name="Qiu J."/>
            <person name="Zhao L."/>
            <person name="Xie H.B."/>
            <person name="Fu W.Y."/>
            <person name="Jin J."/>
            <person name="Li X.W."/>
            <person name="Jiao Y."/>
            <person name="Zhou C.C."/>
            <person name="Tu T."/>
            <person name="Chai C.Y."/>
            <person name="Gao J.L."/>
            <person name="Fan L.J."/>
            <person name="van de Weg E."/>
            <person name="Wang J.Y."/>
            <person name="Gao Z.S."/>
        </authorList>
    </citation>
    <scope>NUCLEOTIDE SEQUENCE [LARGE SCALE GENOMIC DNA]</scope>
    <source>
        <tissue evidence="1">Leaves</tissue>
    </source>
</reference>
<gene>
    <name evidence="1" type="ORF">CJ030_MR8G018187</name>
</gene>
<proteinExistence type="predicted"/>
<evidence type="ECO:0000313" key="2">
    <source>
        <dbReference type="Proteomes" id="UP000516437"/>
    </source>
</evidence>
<dbReference type="AlphaFoldDB" id="A0A6A1UNL4"/>
<accession>A0A6A1UNL4</accession>
<dbReference type="Proteomes" id="UP000516437">
    <property type="component" value="Chromosome 8"/>
</dbReference>
<protein>
    <submittedName>
        <fullName evidence="1">Cellulose synthase-like protein D2</fullName>
    </submittedName>
</protein>
<dbReference type="EMBL" id="RXIC02000026">
    <property type="protein sequence ID" value="KAB1202094.1"/>
    <property type="molecule type" value="Genomic_DNA"/>
</dbReference>